<accession>A0ACB9QJQ1</accession>
<evidence type="ECO:0000313" key="2">
    <source>
        <dbReference type="Proteomes" id="UP001057402"/>
    </source>
</evidence>
<keyword evidence="2" id="KW-1185">Reference proteome</keyword>
<organism evidence="1 2">
    <name type="scientific">Melastoma candidum</name>
    <dbReference type="NCBI Taxonomy" id="119954"/>
    <lineage>
        <taxon>Eukaryota</taxon>
        <taxon>Viridiplantae</taxon>
        <taxon>Streptophyta</taxon>
        <taxon>Embryophyta</taxon>
        <taxon>Tracheophyta</taxon>
        <taxon>Spermatophyta</taxon>
        <taxon>Magnoliopsida</taxon>
        <taxon>eudicotyledons</taxon>
        <taxon>Gunneridae</taxon>
        <taxon>Pentapetalae</taxon>
        <taxon>rosids</taxon>
        <taxon>malvids</taxon>
        <taxon>Myrtales</taxon>
        <taxon>Melastomataceae</taxon>
        <taxon>Melastomatoideae</taxon>
        <taxon>Melastomateae</taxon>
        <taxon>Melastoma</taxon>
    </lineage>
</organism>
<dbReference type="EMBL" id="CM042885">
    <property type="protein sequence ID" value="KAI4366378.1"/>
    <property type="molecule type" value="Genomic_DNA"/>
</dbReference>
<proteinExistence type="predicted"/>
<name>A0ACB9QJQ1_9MYRT</name>
<dbReference type="Proteomes" id="UP001057402">
    <property type="component" value="Chromosome 6"/>
</dbReference>
<reference evidence="2" key="1">
    <citation type="journal article" date="2023" name="Front. Plant Sci.">
        <title>Chromosomal-level genome assembly of Melastoma candidum provides insights into trichome evolution.</title>
        <authorList>
            <person name="Zhong Y."/>
            <person name="Wu W."/>
            <person name="Sun C."/>
            <person name="Zou P."/>
            <person name="Liu Y."/>
            <person name="Dai S."/>
            <person name="Zhou R."/>
        </authorList>
    </citation>
    <scope>NUCLEOTIDE SEQUENCE [LARGE SCALE GENOMIC DNA]</scope>
</reference>
<protein>
    <submittedName>
        <fullName evidence="1">Uncharacterized protein</fullName>
    </submittedName>
</protein>
<comment type="caution">
    <text evidence="1">The sequence shown here is derived from an EMBL/GenBank/DDBJ whole genome shotgun (WGS) entry which is preliminary data.</text>
</comment>
<sequence>MSFLPISHRPSENPSASLPKLDGLSSLTVRPLMTIVSAQVLRLLKVLWDEFKIMPRDLSLPMAEGS</sequence>
<evidence type="ECO:0000313" key="1">
    <source>
        <dbReference type="EMBL" id="KAI4366378.1"/>
    </source>
</evidence>
<gene>
    <name evidence="1" type="ORF">MLD38_022263</name>
</gene>